<evidence type="ECO:0000256" key="2">
    <source>
        <dbReference type="ARBA" id="ARBA00022737"/>
    </source>
</evidence>
<feature type="domain" description="EF-hand" evidence="5">
    <location>
        <begin position="76"/>
        <end position="111"/>
    </location>
</feature>
<dbReference type="GO" id="GO:0005509">
    <property type="term" value="F:calcium ion binding"/>
    <property type="evidence" value="ECO:0007669"/>
    <property type="project" value="InterPro"/>
</dbReference>
<dbReference type="PROSITE" id="PS50222">
    <property type="entry name" value="EF_HAND_2"/>
    <property type="match status" value="2"/>
</dbReference>
<dbReference type="SMART" id="SM00054">
    <property type="entry name" value="EFh"/>
    <property type="match status" value="2"/>
</dbReference>
<sequence>MGNEVSRTAAAQQSHGGRKVRINIDSPYAEDFQVFEGILTNPTELFSVFDNRGKGLVDVSEVFASAFLFAAGTPKGLDAKLEKIFALFDFDGNGALSDVEAEIMLECVVRGGAAAGELTLRDLKDWISEREDVAVFLSNFIEARMIISSQELVDRSVALGMSTCKHPSPQDDSPGEHKDGTVDGARAGEILRSLTTLGKTECLRAGLEAVVEADAAAVVRMLSGNSGATGGRRERVDVEALEELLRFWVAFSVVDEDGVGSVSMGDLKALLWLGGGTGGEEPPEATVQKTANGIDESQDGVINRIEWMRFTAVLDEGTGNVGYDGGLLKVFRRYDDDHSGSITATEMTMMVRDSVSEAIAEAPDNCSLRPDIEPVVETLVKDVARDLVAVMDVTGSGMLGWTEFKKNQTLVTARLATLREFVFSVALQRGGTAAATADAPPELASSNGSTRPDSL</sequence>
<evidence type="ECO:0000256" key="3">
    <source>
        <dbReference type="ARBA" id="ARBA00022837"/>
    </source>
</evidence>
<evidence type="ECO:0000313" key="6">
    <source>
        <dbReference type="EMBL" id="CBN77368.1"/>
    </source>
</evidence>
<dbReference type="Gene3D" id="1.10.238.10">
    <property type="entry name" value="EF-hand"/>
    <property type="match status" value="3"/>
</dbReference>
<keyword evidence="3" id="KW-0106">Calcium</keyword>
<dbReference type="PANTHER" id="PTHR10891">
    <property type="entry name" value="EF-HAND CALCIUM-BINDING DOMAIN CONTAINING PROTEIN"/>
    <property type="match status" value="1"/>
</dbReference>
<dbReference type="InterPro" id="IPR002048">
    <property type="entry name" value="EF_hand_dom"/>
</dbReference>
<accession>D8LPR3</accession>
<keyword evidence="7" id="KW-1185">Reference proteome</keyword>
<dbReference type="InterPro" id="IPR039647">
    <property type="entry name" value="EF_hand_pair_protein_CML-like"/>
</dbReference>
<dbReference type="AlphaFoldDB" id="D8LPR3"/>
<feature type="compositionally biased region" description="Low complexity" evidence="4">
    <location>
        <begin position="432"/>
        <end position="441"/>
    </location>
</feature>
<keyword evidence="1" id="KW-0479">Metal-binding</keyword>
<evidence type="ECO:0000313" key="7">
    <source>
        <dbReference type="Proteomes" id="UP000002630"/>
    </source>
</evidence>
<feature type="domain" description="EF-hand" evidence="5">
    <location>
        <begin position="322"/>
        <end position="357"/>
    </location>
</feature>
<dbReference type="eggNOG" id="ENOG502RXDP">
    <property type="taxonomic scope" value="Eukaryota"/>
</dbReference>
<proteinExistence type="predicted"/>
<organism evidence="6 7">
    <name type="scientific">Ectocarpus siliculosus</name>
    <name type="common">Brown alga</name>
    <name type="synonym">Conferva siliculosa</name>
    <dbReference type="NCBI Taxonomy" id="2880"/>
    <lineage>
        <taxon>Eukaryota</taxon>
        <taxon>Sar</taxon>
        <taxon>Stramenopiles</taxon>
        <taxon>Ochrophyta</taxon>
        <taxon>PX clade</taxon>
        <taxon>Phaeophyceae</taxon>
        <taxon>Ectocarpales</taxon>
        <taxon>Ectocarpaceae</taxon>
        <taxon>Ectocarpus</taxon>
    </lineage>
</organism>
<dbReference type="InterPro" id="IPR011992">
    <property type="entry name" value="EF-hand-dom_pair"/>
</dbReference>
<feature type="region of interest" description="Disordered" evidence="4">
    <location>
        <begin position="432"/>
        <end position="455"/>
    </location>
</feature>
<dbReference type="InParanoid" id="D8LPR3"/>
<protein>
    <recommendedName>
        <fullName evidence="5">EF-hand domain-containing protein</fullName>
    </recommendedName>
</protein>
<dbReference type="InterPro" id="IPR018247">
    <property type="entry name" value="EF_Hand_1_Ca_BS"/>
</dbReference>
<gene>
    <name evidence="6" type="ORF">Esi_0053_0052</name>
</gene>
<dbReference type="OMA" id="LYHIYKG"/>
<dbReference type="OrthoDB" id="10579300at2759"/>
<dbReference type="STRING" id="2880.D8LPR3"/>
<feature type="compositionally biased region" description="Polar residues" evidence="4">
    <location>
        <begin position="444"/>
        <end position="455"/>
    </location>
</feature>
<name>D8LPR3_ECTSI</name>
<evidence type="ECO:0000259" key="5">
    <source>
        <dbReference type="PROSITE" id="PS50222"/>
    </source>
</evidence>
<keyword evidence="2" id="KW-0677">Repeat</keyword>
<dbReference type="SUPFAM" id="SSF47473">
    <property type="entry name" value="EF-hand"/>
    <property type="match status" value="2"/>
</dbReference>
<reference evidence="6 7" key="1">
    <citation type="journal article" date="2010" name="Nature">
        <title>The Ectocarpus genome and the independent evolution of multicellularity in brown algae.</title>
        <authorList>
            <person name="Cock J.M."/>
            <person name="Sterck L."/>
            <person name="Rouze P."/>
            <person name="Scornet D."/>
            <person name="Allen A.E."/>
            <person name="Amoutzias G."/>
            <person name="Anthouard V."/>
            <person name="Artiguenave F."/>
            <person name="Aury J.M."/>
            <person name="Badger J.H."/>
            <person name="Beszteri B."/>
            <person name="Billiau K."/>
            <person name="Bonnet E."/>
            <person name="Bothwell J.H."/>
            <person name="Bowler C."/>
            <person name="Boyen C."/>
            <person name="Brownlee C."/>
            <person name="Carrano C.J."/>
            <person name="Charrier B."/>
            <person name="Cho G.Y."/>
            <person name="Coelho S.M."/>
            <person name="Collen J."/>
            <person name="Corre E."/>
            <person name="Da Silva C."/>
            <person name="Delage L."/>
            <person name="Delaroque N."/>
            <person name="Dittami S.M."/>
            <person name="Doulbeau S."/>
            <person name="Elias M."/>
            <person name="Farnham G."/>
            <person name="Gachon C.M."/>
            <person name="Gschloessl B."/>
            <person name="Heesch S."/>
            <person name="Jabbari K."/>
            <person name="Jubin C."/>
            <person name="Kawai H."/>
            <person name="Kimura K."/>
            <person name="Kloareg B."/>
            <person name="Kupper F.C."/>
            <person name="Lang D."/>
            <person name="Le Bail A."/>
            <person name="Leblanc C."/>
            <person name="Lerouge P."/>
            <person name="Lohr M."/>
            <person name="Lopez P.J."/>
            <person name="Martens C."/>
            <person name="Maumus F."/>
            <person name="Michel G."/>
            <person name="Miranda-Saavedra D."/>
            <person name="Morales J."/>
            <person name="Moreau H."/>
            <person name="Motomura T."/>
            <person name="Nagasato C."/>
            <person name="Napoli C.A."/>
            <person name="Nelson D.R."/>
            <person name="Nyvall-Collen P."/>
            <person name="Peters A.F."/>
            <person name="Pommier C."/>
            <person name="Potin P."/>
            <person name="Poulain J."/>
            <person name="Quesneville H."/>
            <person name="Read B."/>
            <person name="Rensing S.A."/>
            <person name="Ritter A."/>
            <person name="Rousvoal S."/>
            <person name="Samanta M."/>
            <person name="Samson G."/>
            <person name="Schroeder D.C."/>
            <person name="Segurens B."/>
            <person name="Strittmatter M."/>
            <person name="Tonon T."/>
            <person name="Tregear J.W."/>
            <person name="Valentin K."/>
            <person name="von Dassow P."/>
            <person name="Yamagishi T."/>
            <person name="Van de Peer Y."/>
            <person name="Wincker P."/>
        </authorList>
    </citation>
    <scope>NUCLEOTIDE SEQUENCE [LARGE SCALE GENOMIC DNA]</scope>
    <source>
        <strain evidence="7">Ec32 / CCAP1310/4</strain>
    </source>
</reference>
<dbReference type="EMBL" id="FN648741">
    <property type="protein sequence ID" value="CBN77368.1"/>
    <property type="molecule type" value="Genomic_DNA"/>
</dbReference>
<feature type="region of interest" description="Disordered" evidence="4">
    <location>
        <begin position="163"/>
        <end position="183"/>
    </location>
</feature>
<evidence type="ECO:0000256" key="1">
    <source>
        <dbReference type="ARBA" id="ARBA00022723"/>
    </source>
</evidence>
<dbReference type="EMBL" id="FN649738">
    <property type="protein sequence ID" value="CBN77368.1"/>
    <property type="molecule type" value="Genomic_DNA"/>
</dbReference>
<evidence type="ECO:0000256" key="4">
    <source>
        <dbReference type="SAM" id="MobiDB-lite"/>
    </source>
</evidence>
<dbReference type="Proteomes" id="UP000002630">
    <property type="component" value="Linkage Group LG13"/>
</dbReference>
<dbReference type="Pfam" id="PF13202">
    <property type="entry name" value="EF-hand_5"/>
    <property type="match status" value="1"/>
</dbReference>
<dbReference type="PROSITE" id="PS00018">
    <property type="entry name" value="EF_HAND_1"/>
    <property type="match status" value="2"/>
</dbReference>